<proteinExistence type="predicted"/>
<evidence type="ECO:0000256" key="1">
    <source>
        <dbReference type="SAM" id="MobiDB-lite"/>
    </source>
</evidence>
<reference evidence="2" key="1">
    <citation type="submission" date="2020-05" db="EMBL/GenBank/DDBJ databases">
        <authorList>
            <person name="Chiriac C."/>
            <person name="Salcher M."/>
            <person name="Ghai R."/>
            <person name="Kavagutti S V."/>
        </authorList>
    </citation>
    <scope>NUCLEOTIDE SEQUENCE</scope>
</reference>
<organism evidence="2">
    <name type="scientific">freshwater metagenome</name>
    <dbReference type="NCBI Taxonomy" id="449393"/>
    <lineage>
        <taxon>unclassified sequences</taxon>
        <taxon>metagenomes</taxon>
        <taxon>ecological metagenomes</taxon>
    </lineage>
</organism>
<dbReference type="EMBL" id="CAFAAH010000003">
    <property type="protein sequence ID" value="CAB4786004.1"/>
    <property type="molecule type" value="Genomic_DNA"/>
</dbReference>
<name>A0A6J6WS17_9ZZZZ</name>
<gene>
    <name evidence="2" type="ORF">UFOPK2996_00087</name>
</gene>
<dbReference type="AlphaFoldDB" id="A0A6J6WS17"/>
<feature type="compositionally biased region" description="Basic and acidic residues" evidence="1">
    <location>
        <begin position="30"/>
        <end position="49"/>
    </location>
</feature>
<sequence>MVLGAADLRDLRADQRGRLHILGHRIQQDRHGDSSEFRCDHSGDLSGRTDRRHRRAVGIPDRQGVMVTAELQRGSGDHGVCRYGLARGSDVYDHCTRMHIQQHGERCGVHLRRLRTQRSRHGPRLDAIERSDSGNHTWADNTPRRHGRQRQRFSGLRCAGGRRRSLDLRLHDHGDLRRLRC</sequence>
<feature type="compositionally biased region" description="Basic and acidic residues" evidence="1">
    <location>
        <begin position="123"/>
        <end position="133"/>
    </location>
</feature>
<feature type="region of interest" description="Disordered" evidence="1">
    <location>
        <begin position="118"/>
        <end position="156"/>
    </location>
</feature>
<feature type="region of interest" description="Disordered" evidence="1">
    <location>
        <begin position="30"/>
        <end position="50"/>
    </location>
</feature>
<evidence type="ECO:0000313" key="2">
    <source>
        <dbReference type="EMBL" id="CAB4786004.1"/>
    </source>
</evidence>
<protein>
    <submittedName>
        <fullName evidence="2">Unannotated protein</fullName>
    </submittedName>
</protein>
<accession>A0A6J6WS17</accession>